<proteinExistence type="predicted"/>
<dbReference type="Gene3D" id="3.30.70.330">
    <property type="match status" value="1"/>
</dbReference>
<dbReference type="AlphaFoldDB" id="A0A642VBQ8"/>
<evidence type="ECO:0000313" key="7">
    <source>
        <dbReference type="EMBL" id="KAA8917107.1"/>
    </source>
</evidence>
<feature type="domain" description="RRM" evidence="6">
    <location>
        <begin position="6"/>
        <end position="84"/>
    </location>
</feature>
<dbReference type="InterPro" id="IPR012677">
    <property type="entry name" value="Nucleotide-bd_a/b_plait_sf"/>
</dbReference>
<feature type="region of interest" description="Disordered" evidence="5">
    <location>
        <begin position="232"/>
        <end position="257"/>
    </location>
</feature>
<dbReference type="Proteomes" id="UP000761534">
    <property type="component" value="Unassembled WGS sequence"/>
</dbReference>
<organism evidence="7 8">
    <name type="scientific">Trichomonascus ciferrii</name>
    <dbReference type="NCBI Taxonomy" id="44093"/>
    <lineage>
        <taxon>Eukaryota</taxon>
        <taxon>Fungi</taxon>
        <taxon>Dikarya</taxon>
        <taxon>Ascomycota</taxon>
        <taxon>Saccharomycotina</taxon>
        <taxon>Dipodascomycetes</taxon>
        <taxon>Dipodascales</taxon>
        <taxon>Trichomonascaceae</taxon>
        <taxon>Trichomonascus</taxon>
        <taxon>Trichomonascus ciferrii complex</taxon>
    </lineage>
</organism>
<keyword evidence="8" id="KW-1185">Reference proteome</keyword>
<accession>A0A642VBQ8</accession>
<comment type="subcellular location">
    <subcellularLocation>
        <location evidence="1">Nucleus</location>
        <location evidence="1">Nucleolus</location>
    </subcellularLocation>
</comment>
<gene>
    <name evidence="7" type="ORF">TRICI_000779</name>
</gene>
<evidence type="ECO:0000259" key="6">
    <source>
        <dbReference type="PROSITE" id="PS50102"/>
    </source>
</evidence>
<evidence type="ECO:0000256" key="5">
    <source>
        <dbReference type="SAM" id="MobiDB-lite"/>
    </source>
</evidence>
<evidence type="ECO:0000256" key="2">
    <source>
        <dbReference type="ARBA" id="ARBA00022884"/>
    </source>
</evidence>
<dbReference type="PROSITE" id="PS50102">
    <property type="entry name" value="RRM"/>
    <property type="match status" value="1"/>
</dbReference>
<evidence type="ECO:0000256" key="3">
    <source>
        <dbReference type="ARBA" id="ARBA00023242"/>
    </source>
</evidence>
<dbReference type="GO" id="GO:0003723">
    <property type="term" value="F:RNA binding"/>
    <property type="evidence" value="ECO:0007669"/>
    <property type="project" value="UniProtKB-UniRule"/>
</dbReference>
<comment type="caution">
    <text evidence="7">The sequence shown here is derived from an EMBL/GenBank/DDBJ whole genome shotgun (WGS) entry which is preliminary data.</text>
</comment>
<evidence type="ECO:0000313" key="8">
    <source>
        <dbReference type="Proteomes" id="UP000761534"/>
    </source>
</evidence>
<keyword evidence="3" id="KW-0539">Nucleus</keyword>
<protein>
    <recommendedName>
        <fullName evidence="6">RRM domain-containing protein</fullName>
    </recommendedName>
</protein>
<dbReference type="GO" id="GO:0005730">
    <property type="term" value="C:nucleolus"/>
    <property type="evidence" value="ECO:0007669"/>
    <property type="project" value="UniProtKB-SubCell"/>
</dbReference>
<dbReference type="InterPro" id="IPR035979">
    <property type="entry name" value="RBD_domain_sf"/>
</dbReference>
<dbReference type="EMBL" id="SWFS01000066">
    <property type="protein sequence ID" value="KAA8917107.1"/>
    <property type="molecule type" value="Genomic_DNA"/>
</dbReference>
<sequence>MDSNITRLHLGNISPNVDVETLTKRLSKFGEVTEPLEVHHKPTLDTWFGYISMKLSQQQLAKLKTAYHGVMFKGTRMTINPAKPKYTEWLKQDQVRSDPGLSRDQLKRLYSRSQRGIDEIPGRMRKAPRKNLRKMTFRFTKKNGRKVLVTCSKKKLWGYKKDRTPDQLVWEYVNGQWRDGNGDVLETVDFQKLLQQDDQGTGEDGAELDRNMQILNDLFKDGNDSFRRVEIFDEDDEDNPIPPSERKSKHQVEEEEPNNDLHDLFGIESQPTEGFSLKMQLDDDDINMDNAFEDEPEILPVTSTMATTTTTNDTNDIRPMISDAVKPRGLFFSHRDSPFLSTQSRLASIPSADNFNPEAWAEDFWKRRSELSRQFQRRRRDVLRRRKTKHEAFI</sequence>
<dbReference type="VEuPathDB" id="FungiDB:TRICI_000779"/>
<evidence type="ECO:0000256" key="1">
    <source>
        <dbReference type="ARBA" id="ARBA00004604"/>
    </source>
</evidence>
<dbReference type="CDD" id="cd12226">
    <property type="entry name" value="RRM_NOL8"/>
    <property type="match status" value="1"/>
</dbReference>
<dbReference type="InterPro" id="IPR034138">
    <property type="entry name" value="NOP8_RRM"/>
</dbReference>
<dbReference type="SUPFAM" id="SSF54928">
    <property type="entry name" value="RNA-binding domain, RBD"/>
    <property type="match status" value="1"/>
</dbReference>
<evidence type="ECO:0000256" key="4">
    <source>
        <dbReference type="PROSITE-ProRule" id="PRU00176"/>
    </source>
</evidence>
<name>A0A642VBQ8_9ASCO</name>
<keyword evidence="2 4" id="KW-0694">RNA-binding</keyword>
<reference evidence="7" key="1">
    <citation type="journal article" date="2019" name="G3 (Bethesda)">
        <title>Genome Assemblies of Two Rare Opportunistic Yeast Pathogens: Diutina rugosa (syn. Candida rugosa) and Trichomonascus ciferrii (syn. Candida ciferrii).</title>
        <authorList>
            <person name="Mixao V."/>
            <person name="Saus E."/>
            <person name="Hansen A.P."/>
            <person name="Lass-Florl C."/>
            <person name="Gabaldon T."/>
        </authorList>
    </citation>
    <scope>NUCLEOTIDE SEQUENCE</scope>
    <source>
        <strain evidence="7">CBS 4856</strain>
    </source>
</reference>
<dbReference type="InterPro" id="IPR000504">
    <property type="entry name" value="RRM_dom"/>
</dbReference>
<dbReference type="OrthoDB" id="21643at2759"/>